<dbReference type="NCBIfam" id="NF007032">
    <property type="entry name" value="PRK09496.1-4"/>
    <property type="match status" value="1"/>
</dbReference>
<dbReference type="NCBIfam" id="NF007031">
    <property type="entry name" value="PRK09496.1-2"/>
    <property type="match status" value="1"/>
</dbReference>
<dbReference type="OrthoDB" id="9775180at2"/>
<feature type="domain" description="RCK N-terminal" evidence="7">
    <location>
        <begin position="1"/>
        <end position="122"/>
    </location>
</feature>
<keyword evidence="10" id="KW-1185">Reference proteome</keyword>
<dbReference type="EMBL" id="BJNV01000026">
    <property type="protein sequence ID" value="GEC95769.1"/>
    <property type="molecule type" value="Genomic_DNA"/>
</dbReference>
<keyword evidence="6" id="KW-0406">Ion transport</keyword>
<evidence type="ECO:0000259" key="8">
    <source>
        <dbReference type="PROSITE" id="PS51202"/>
    </source>
</evidence>
<dbReference type="Pfam" id="PF02080">
    <property type="entry name" value="TrkA_C"/>
    <property type="match status" value="1"/>
</dbReference>
<dbReference type="AlphaFoldDB" id="A0A4Y4CVF9"/>
<comment type="caution">
    <text evidence="9">The sequence shown here is derived from an EMBL/GenBank/DDBJ whole genome shotgun (WGS) entry which is preliminary data.</text>
</comment>
<dbReference type="GO" id="GO:0005886">
    <property type="term" value="C:plasma membrane"/>
    <property type="evidence" value="ECO:0007669"/>
    <property type="project" value="InterPro"/>
</dbReference>
<evidence type="ECO:0000259" key="7">
    <source>
        <dbReference type="PROSITE" id="PS51201"/>
    </source>
</evidence>
<dbReference type="Gene3D" id="3.30.70.1450">
    <property type="entry name" value="Regulator of K+ conductance, C-terminal domain"/>
    <property type="match status" value="2"/>
</dbReference>
<dbReference type="PRINTS" id="PR00335">
    <property type="entry name" value="KUPTAKETRKA"/>
</dbReference>
<dbReference type="PROSITE" id="PS51201">
    <property type="entry name" value="RCK_N"/>
    <property type="match status" value="2"/>
</dbReference>
<keyword evidence="4" id="KW-0630">Potassium</keyword>
<evidence type="ECO:0000256" key="5">
    <source>
        <dbReference type="ARBA" id="ARBA00023027"/>
    </source>
</evidence>
<dbReference type="PANTHER" id="PTHR43833">
    <property type="entry name" value="POTASSIUM CHANNEL PROTEIN 2-RELATED-RELATED"/>
    <property type="match status" value="1"/>
</dbReference>
<sequence length="475" mass="52105">MKIIILGAGQVGTSVAESLVSEANDITVVDYDGERLANLQERLDLRVVTGNAASPSILDRAGAADADLLIAVTQSDQTNLCACRVAKTLFNVPTRIARLRAADYEDHPQLLDDTNFAVDHSICPEQIVTDYIRKLIEFPEALQVLEFADGMVTMIAIRAFEGGLLVGKPLKTIPERLPNIDTRVAAIFRQDQAISPTGDTVIESGDEVFLIAASTHIRRVMTELRRMDKPIRRIIIAGGGNIGLRLAKAIEKNVAVKLIERDRRRAEQLAAELERTVVLRGDSTDEALLDAESIEETDMFLALTNDEEDNIMSASLAKQMGARRTLALINRKSYVDLVQGGRIDIAISPAQTSIGQLLARVRRGDVAAVHSLRRGAAEALELIAHGDAKHCKVIGRKLEELDLPDGATIAAIVRQTGKSRTEYRELVAYEVPIVEVIMAHHDTVIRADDHVIVFCTSKKLVAKVEKLFQVGWGFF</sequence>
<proteinExistence type="predicted"/>
<keyword evidence="3" id="KW-0633">Potassium transport</keyword>
<dbReference type="PANTHER" id="PTHR43833:SF5">
    <property type="entry name" value="TRK SYSTEM POTASSIUM UPTAKE PROTEIN TRKA"/>
    <property type="match status" value="1"/>
</dbReference>
<name>A0A4Y4CVF9_ZOORA</name>
<keyword evidence="5" id="KW-0520">NAD</keyword>
<evidence type="ECO:0000313" key="9">
    <source>
        <dbReference type="EMBL" id="GEC95769.1"/>
    </source>
</evidence>
<dbReference type="Pfam" id="PF02254">
    <property type="entry name" value="TrkA_N"/>
    <property type="match status" value="2"/>
</dbReference>
<dbReference type="NCBIfam" id="NF007030">
    <property type="entry name" value="PRK09496.1-1"/>
    <property type="match status" value="1"/>
</dbReference>
<dbReference type="InterPro" id="IPR006037">
    <property type="entry name" value="RCK_C"/>
</dbReference>
<dbReference type="InterPro" id="IPR036721">
    <property type="entry name" value="RCK_C_sf"/>
</dbReference>
<feature type="domain" description="RCK C-terminal" evidence="8">
    <location>
        <begin position="367"/>
        <end position="470"/>
    </location>
</feature>
<evidence type="ECO:0000256" key="1">
    <source>
        <dbReference type="ARBA" id="ARBA00017378"/>
    </source>
</evidence>
<dbReference type="Gene3D" id="3.40.50.720">
    <property type="entry name" value="NAD(P)-binding Rossmann-like Domain"/>
    <property type="match status" value="2"/>
</dbReference>
<accession>A0A4Y4CVF9</accession>
<dbReference type="SUPFAM" id="SSF116726">
    <property type="entry name" value="TrkA C-terminal domain-like"/>
    <property type="match status" value="2"/>
</dbReference>
<dbReference type="GO" id="GO:0015079">
    <property type="term" value="F:potassium ion transmembrane transporter activity"/>
    <property type="evidence" value="ECO:0007669"/>
    <property type="project" value="InterPro"/>
</dbReference>
<dbReference type="PROSITE" id="PS51202">
    <property type="entry name" value="RCK_C"/>
    <property type="match status" value="2"/>
</dbReference>
<dbReference type="InterPro" id="IPR036291">
    <property type="entry name" value="NAD(P)-bd_dom_sf"/>
</dbReference>
<dbReference type="FunFam" id="3.30.70.1450:FF:000001">
    <property type="entry name" value="Trk system potassium transporter TrkA"/>
    <property type="match status" value="1"/>
</dbReference>
<dbReference type="RefSeq" id="WP_141351522.1">
    <property type="nucleotide sequence ID" value="NZ_BJNV01000026.1"/>
</dbReference>
<dbReference type="InterPro" id="IPR003148">
    <property type="entry name" value="RCK_N"/>
</dbReference>
<evidence type="ECO:0000256" key="4">
    <source>
        <dbReference type="ARBA" id="ARBA00022958"/>
    </source>
</evidence>
<dbReference type="SUPFAM" id="SSF51735">
    <property type="entry name" value="NAD(P)-binding Rossmann-fold domains"/>
    <property type="match status" value="2"/>
</dbReference>
<dbReference type="InterPro" id="IPR006036">
    <property type="entry name" value="K_uptake_TrkA"/>
</dbReference>
<dbReference type="FunFam" id="3.40.50.720:FF:000042">
    <property type="entry name" value="Trk system potassium transporter TrkA"/>
    <property type="match status" value="1"/>
</dbReference>
<feature type="domain" description="RCK N-terminal" evidence="7">
    <location>
        <begin position="231"/>
        <end position="347"/>
    </location>
</feature>
<evidence type="ECO:0000256" key="2">
    <source>
        <dbReference type="ARBA" id="ARBA00022448"/>
    </source>
</evidence>
<dbReference type="NCBIfam" id="NF007039">
    <property type="entry name" value="PRK09496.3-2"/>
    <property type="match status" value="1"/>
</dbReference>
<reference evidence="9 10" key="1">
    <citation type="submission" date="2019-06" db="EMBL/GenBank/DDBJ databases">
        <title>Whole genome shotgun sequence of Zoogloea ramigera NBRC 15342.</title>
        <authorList>
            <person name="Hosoyama A."/>
            <person name="Uohara A."/>
            <person name="Ohji S."/>
            <person name="Ichikawa N."/>
        </authorList>
    </citation>
    <scope>NUCLEOTIDE SEQUENCE [LARGE SCALE GENOMIC DNA]</scope>
    <source>
        <strain evidence="9 10">NBRC 15342</strain>
    </source>
</reference>
<protein>
    <recommendedName>
        <fullName evidence="1">Trk system potassium uptake protein TrkA</fullName>
    </recommendedName>
</protein>
<evidence type="ECO:0000256" key="3">
    <source>
        <dbReference type="ARBA" id="ARBA00022538"/>
    </source>
</evidence>
<evidence type="ECO:0000313" key="10">
    <source>
        <dbReference type="Proteomes" id="UP000318422"/>
    </source>
</evidence>
<dbReference type="Proteomes" id="UP000318422">
    <property type="component" value="Unassembled WGS sequence"/>
</dbReference>
<gene>
    <name evidence="9" type="primary">trkA</name>
    <name evidence="9" type="ORF">ZRA01_18420</name>
</gene>
<dbReference type="InterPro" id="IPR050721">
    <property type="entry name" value="Trk_Ktr_HKT_K-transport"/>
</dbReference>
<feature type="domain" description="RCK C-terminal" evidence="8">
    <location>
        <begin position="142"/>
        <end position="226"/>
    </location>
</feature>
<organism evidence="9 10">
    <name type="scientific">Zoogloea ramigera</name>
    <dbReference type="NCBI Taxonomy" id="350"/>
    <lineage>
        <taxon>Bacteria</taxon>
        <taxon>Pseudomonadati</taxon>
        <taxon>Pseudomonadota</taxon>
        <taxon>Betaproteobacteria</taxon>
        <taxon>Rhodocyclales</taxon>
        <taxon>Zoogloeaceae</taxon>
        <taxon>Zoogloea</taxon>
    </lineage>
</organism>
<keyword evidence="2" id="KW-0813">Transport</keyword>
<evidence type="ECO:0000256" key="6">
    <source>
        <dbReference type="ARBA" id="ARBA00023065"/>
    </source>
</evidence>